<evidence type="ECO:0000256" key="2">
    <source>
        <dbReference type="SAM" id="SignalP"/>
    </source>
</evidence>
<dbReference type="GO" id="GO:0005509">
    <property type="term" value="F:calcium ion binding"/>
    <property type="evidence" value="ECO:0007669"/>
    <property type="project" value="InterPro"/>
</dbReference>
<keyword evidence="2" id="KW-0732">Signal</keyword>
<gene>
    <name evidence="4" type="ORF">EDC38_2700</name>
</gene>
<feature type="chain" id="PRO_5018170117" evidence="2">
    <location>
        <begin position="23"/>
        <end position="89"/>
    </location>
</feature>
<dbReference type="OrthoDB" id="6106455at2"/>
<evidence type="ECO:0000313" key="4">
    <source>
        <dbReference type="EMBL" id="ROQ18473.1"/>
    </source>
</evidence>
<dbReference type="SUPFAM" id="SSF47473">
    <property type="entry name" value="EF-hand"/>
    <property type="match status" value="1"/>
</dbReference>
<accession>A0A3N1NQP7</accession>
<comment type="caution">
    <text evidence="4">The sequence shown here is derived from an EMBL/GenBank/DDBJ whole genome shotgun (WGS) entry which is preliminary data.</text>
</comment>
<evidence type="ECO:0000256" key="1">
    <source>
        <dbReference type="SAM" id="MobiDB-lite"/>
    </source>
</evidence>
<feature type="compositionally biased region" description="Basic and acidic residues" evidence="1">
    <location>
        <begin position="48"/>
        <end position="65"/>
    </location>
</feature>
<dbReference type="Pfam" id="PF13202">
    <property type="entry name" value="EF-hand_5"/>
    <property type="match status" value="2"/>
</dbReference>
<organism evidence="4 5">
    <name type="scientific">Marinimicrobium koreense</name>
    <dbReference type="NCBI Taxonomy" id="306545"/>
    <lineage>
        <taxon>Bacteria</taxon>
        <taxon>Pseudomonadati</taxon>
        <taxon>Pseudomonadota</taxon>
        <taxon>Gammaproteobacteria</taxon>
        <taxon>Cellvibrionales</taxon>
        <taxon>Cellvibrionaceae</taxon>
        <taxon>Marinimicrobium</taxon>
    </lineage>
</organism>
<proteinExistence type="predicted"/>
<dbReference type="InterPro" id="IPR011992">
    <property type="entry name" value="EF-hand-dom_pair"/>
</dbReference>
<feature type="domain" description="EF-hand" evidence="3">
    <location>
        <begin position="62"/>
        <end position="79"/>
    </location>
</feature>
<name>A0A3N1NQP7_9GAMM</name>
<feature type="region of interest" description="Disordered" evidence="1">
    <location>
        <begin position="26"/>
        <end position="89"/>
    </location>
</feature>
<dbReference type="InterPro" id="IPR002048">
    <property type="entry name" value="EF_hand_dom"/>
</dbReference>
<dbReference type="PROSITE" id="PS00018">
    <property type="entry name" value="EF_HAND_1"/>
    <property type="match status" value="1"/>
</dbReference>
<dbReference type="AlphaFoldDB" id="A0A3N1NQP7"/>
<dbReference type="RefSeq" id="WP_123639101.1">
    <property type="nucleotide sequence ID" value="NZ_JBHYFO010000006.1"/>
</dbReference>
<feature type="domain" description="EF-hand" evidence="3">
    <location>
        <begin position="35"/>
        <end position="52"/>
    </location>
</feature>
<dbReference type="Proteomes" id="UP000273643">
    <property type="component" value="Unassembled WGS sequence"/>
</dbReference>
<dbReference type="InterPro" id="IPR018247">
    <property type="entry name" value="EF_Hand_1_Ca_BS"/>
</dbReference>
<protein>
    <submittedName>
        <fullName evidence="4">EF hand domain-containing protein</fullName>
    </submittedName>
</protein>
<dbReference type="EMBL" id="RJUK01000002">
    <property type="protein sequence ID" value="ROQ18473.1"/>
    <property type="molecule type" value="Genomic_DNA"/>
</dbReference>
<dbReference type="Gene3D" id="1.10.238.10">
    <property type="entry name" value="EF-hand"/>
    <property type="match status" value="1"/>
</dbReference>
<reference evidence="4 5" key="1">
    <citation type="submission" date="2018-11" db="EMBL/GenBank/DDBJ databases">
        <title>Genomic Encyclopedia of Type Strains, Phase IV (KMG-IV): sequencing the most valuable type-strain genomes for metagenomic binning, comparative biology and taxonomic classification.</title>
        <authorList>
            <person name="Goeker M."/>
        </authorList>
    </citation>
    <scope>NUCLEOTIDE SEQUENCE [LARGE SCALE GENOMIC DNA]</scope>
    <source>
        <strain evidence="4 5">DSM 16974</strain>
    </source>
</reference>
<evidence type="ECO:0000313" key="5">
    <source>
        <dbReference type="Proteomes" id="UP000273643"/>
    </source>
</evidence>
<sequence>MKIVSVIATTALLSLGTLSAVAQDDTQTQGSGADSAFSVIDQNGDGSINKDEAKNSGISDRRFESMDSDGDGEVTQSEYEGQGSGSGWQ</sequence>
<evidence type="ECO:0000259" key="3">
    <source>
        <dbReference type="Pfam" id="PF13202"/>
    </source>
</evidence>
<feature type="signal peptide" evidence="2">
    <location>
        <begin position="1"/>
        <end position="22"/>
    </location>
</feature>
<keyword evidence="5" id="KW-1185">Reference proteome</keyword>